<evidence type="ECO:0000313" key="1">
    <source>
        <dbReference type="EMBL" id="BFO22444.1"/>
    </source>
</evidence>
<evidence type="ECO:0008006" key="2">
    <source>
        <dbReference type="Google" id="ProtNLM"/>
    </source>
</evidence>
<organism evidence="1">
    <name type="scientific">Streptomyces haneummycinicus</name>
    <dbReference type="NCBI Taxonomy" id="3074435"/>
    <lineage>
        <taxon>Bacteria</taxon>
        <taxon>Bacillati</taxon>
        <taxon>Actinomycetota</taxon>
        <taxon>Actinomycetes</taxon>
        <taxon>Kitasatosporales</taxon>
        <taxon>Streptomycetaceae</taxon>
        <taxon>Streptomyces</taxon>
    </lineage>
</organism>
<gene>
    <name evidence="1" type="ORF">SHKM778_88320</name>
</gene>
<proteinExistence type="predicted"/>
<reference evidence="1" key="2">
    <citation type="submission" date="2024-07" db="EMBL/GenBank/DDBJ databases">
        <title>Streptomyces haneummycinica sp. nov., a new antibiotic-producing actinobacterium isolated from marine sediment.</title>
        <authorList>
            <person name="Uemura M."/>
            <person name="Hamada M."/>
            <person name="Hirano S."/>
            <person name="Kobayashi K."/>
            <person name="Ohshiro T."/>
            <person name="Kobayashi T."/>
            <person name="Terahara T."/>
        </authorList>
    </citation>
    <scope>NUCLEOTIDE SEQUENCE</scope>
    <source>
        <strain evidence="1">KM77-8</strain>
    </source>
</reference>
<sequence>MRPARGRGGAVAVVGSYSQYADSFMPALEGAGIPYIGGYGVTNNEFTSPCPIR</sequence>
<accession>A0AAT9HZQ5</accession>
<reference evidence="1" key="1">
    <citation type="submission" date="2024-06" db="EMBL/GenBank/DDBJ databases">
        <authorList>
            <consortium name="consrtm"/>
            <person name="Uemura M."/>
            <person name="Terahara T."/>
        </authorList>
    </citation>
    <scope>NUCLEOTIDE SEQUENCE</scope>
    <source>
        <strain evidence="1">KM77-8</strain>
    </source>
</reference>
<name>A0AAT9HZQ5_9ACTN</name>
<dbReference type="AlphaFoldDB" id="A0AAT9HZQ5"/>
<protein>
    <recommendedName>
        <fullName evidence="2">Leucine-binding protein domain-containing protein</fullName>
    </recommendedName>
</protein>
<dbReference type="EMBL" id="AP035768">
    <property type="protein sequence ID" value="BFO22444.1"/>
    <property type="molecule type" value="Genomic_DNA"/>
</dbReference>